<sequence>MTNDHDFNKAEKVMGGIMMCMPSPLIYKDDEIVVVQNKVTRLLNYQNYLSNQVIKIQQNI</sequence>
<proteinExistence type="predicted"/>
<organism evidence="1">
    <name type="scientific">viral metagenome</name>
    <dbReference type="NCBI Taxonomy" id="1070528"/>
    <lineage>
        <taxon>unclassified sequences</taxon>
        <taxon>metagenomes</taxon>
        <taxon>organismal metagenomes</taxon>
    </lineage>
</organism>
<protein>
    <submittedName>
        <fullName evidence="1">Uncharacterized protein</fullName>
    </submittedName>
</protein>
<dbReference type="EMBL" id="MN740294">
    <property type="protein sequence ID" value="QHT98605.1"/>
    <property type="molecule type" value="Genomic_DNA"/>
</dbReference>
<accession>A0A6C0J1R3</accession>
<name>A0A6C0J1R3_9ZZZZ</name>
<evidence type="ECO:0000313" key="1">
    <source>
        <dbReference type="EMBL" id="QHT98605.1"/>
    </source>
</evidence>
<reference evidence="1" key="1">
    <citation type="journal article" date="2020" name="Nature">
        <title>Giant virus diversity and host interactions through global metagenomics.</title>
        <authorList>
            <person name="Schulz F."/>
            <person name="Roux S."/>
            <person name="Paez-Espino D."/>
            <person name="Jungbluth S."/>
            <person name="Walsh D.A."/>
            <person name="Denef V.J."/>
            <person name="McMahon K.D."/>
            <person name="Konstantinidis K.T."/>
            <person name="Eloe-Fadrosh E.A."/>
            <person name="Kyrpides N.C."/>
            <person name="Woyke T."/>
        </authorList>
    </citation>
    <scope>NUCLEOTIDE SEQUENCE</scope>
    <source>
        <strain evidence="1">GVMAG-M-3300025676-16</strain>
    </source>
</reference>
<dbReference type="AlphaFoldDB" id="A0A6C0J1R3"/>